<evidence type="ECO:0000256" key="10">
    <source>
        <dbReference type="RuleBase" id="RU000461"/>
    </source>
</evidence>
<dbReference type="GO" id="GO:0016020">
    <property type="term" value="C:membrane"/>
    <property type="evidence" value="ECO:0007669"/>
    <property type="project" value="UniProtKB-SubCell"/>
</dbReference>
<dbReference type="GO" id="GO:0020037">
    <property type="term" value="F:heme binding"/>
    <property type="evidence" value="ECO:0007669"/>
    <property type="project" value="InterPro"/>
</dbReference>
<keyword evidence="5 9" id="KW-0479">Metal-binding</keyword>
<comment type="cofactor">
    <cofactor evidence="1 9">
        <name>heme</name>
        <dbReference type="ChEBI" id="CHEBI:30413"/>
    </cofactor>
</comment>
<evidence type="ECO:0000256" key="7">
    <source>
        <dbReference type="ARBA" id="ARBA00023004"/>
    </source>
</evidence>
<reference evidence="11" key="1">
    <citation type="journal article" date="2016" name="BMC Genomics">
        <title>Combined metabolome and transcriptome profiling provides new insights into diterpene biosynthesis in S. pomifera glandular trichomes.</title>
        <authorList>
            <person name="Trikka F.A."/>
            <person name="Nikolaidis A."/>
            <person name="Ignea C."/>
            <person name="Tsaballa A."/>
            <person name="Tziveleka L.-A."/>
            <person name="Ioannou E."/>
            <person name="Roussis V."/>
            <person name="Stea E.A."/>
            <person name="Bozic D."/>
            <person name="Argiriou A."/>
            <person name="Kanellis A."/>
            <person name="Kampranis S.C."/>
            <person name="Makris A.M."/>
        </authorList>
    </citation>
    <scope>NUCLEOTIDE SEQUENCE</scope>
    <source>
        <tissue evidence="11">Leaf trichomes</tissue>
    </source>
</reference>
<name>A0A0S1TNL9_SALPM</name>
<dbReference type="EMBL" id="KT157039">
    <property type="protein sequence ID" value="ALM25791.1"/>
    <property type="molecule type" value="mRNA"/>
</dbReference>
<comment type="similarity">
    <text evidence="3 10">Belongs to the cytochrome P450 family.</text>
</comment>
<evidence type="ECO:0000256" key="3">
    <source>
        <dbReference type="ARBA" id="ARBA00010617"/>
    </source>
</evidence>
<evidence type="ECO:0000256" key="5">
    <source>
        <dbReference type="ARBA" id="ARBA00022723"/>
    </source>
</evidence>
<sequence length="499" mass="55752">MEDFHFYTLPLTLLALLYAWFSIKRLYSGGGDTSPPSPPSLPVIGNLHQLGQLPHRSLSKLSRKHGPLMLLHFGPKPVLVVSSADVAKLILKTHDLAFADKPITDHLKTIFYDGNDVINLPYGDRWRKLRNIVLHELLNSSRVKSFASVREEETSLLMRKIEECTSLLAPVNLTVMLVALSNDLISRAAFGNKYSETEHGKIFLDGLDEASRLLANFMTLGDCFPWLAWTNRLSGRRAALKRIVEKRDIVLDKVVQDHLKSLNTSKENIMGILLGIHKGEIPGVSIDLESVKGVILDVFTAGTETTTTILIWVMTELMRHPAAMKKLQDEIRGVMKGKQLMAEDDLLKMPYLKAVIKEAFRLHPPLPVFARVARDHVNLMGYEISPGTIVLINAWEIGRDPAYWEEPEKFMPERFLNSSTDLRGFDFYLIPFGSGRRICPGIGFATAAVEYVVANLVFKFDWALPNGAKGEDLDVTERPGFAVGTDTPLIVVATINSDV</sequence>
<evidence type="ECO:0000256" key="1">
    <source>
        <dbReference type="ARBA" id="ARBA00001971"/>
    </source>
</evidence>
<dbReference type="FunFam" id="1.10.630.10:FF:000011">
    <property type="entry name" value="Cytochrome P450 83B1"/>
    <property type="match status" value="1"/>
</dbReference>
<keyword evidence="6 10" id="KW-0560">Oxidoreductase</keyword>
<evidence type="ECO:0000256" key="8">
    <source>
        <dbReference type="ARBA" id="ARBA00023033"/>
    </source>
</evidence>
<dbReference type="PRINTS" id="PR00385">
    <property type="entry name" value="P450"/>
</dbReference>
<organism evidence="11">
    <name type="scientific">Salvia pomifera</name>
    <name type="common">Apple sage</name>
    <dbReference type="NCBI Taxonomy" id="396869"/>
    <lineage>
        <taxon>Eukaryota</taxon>
        <taxon>Viridiplantae</taxon>
        <taxon>Streptophyta</taxon>
        <taxon>Embryophyta</taxon>
        <taxon>Tracheophyta</taxon>
        <taxon>Spermatophyta</taxon>
        <taxon>Magnoliopsida</taxon>
        <taxon>eudicotyledons</taxon>
        <taxon>Gunneridae</taxon>
        <taxon>Pentapetalae</taxon>
        <taxon>asterids</taxon>
        <taxon>lamiids</taxon>
        <taxon>Lamiales</taxon>
        <taxon>Lamiaceae</taxon>
        <taxon>Nepetoideae</taxon>
        <taxon>Mentheae</taxon>
        <taxon>Salviinae</taxon>
        <taxon>Salvia</taxon>
        <taxon>Salvia incertae sedis</taxon>
    </lineage>
</organism>
<keyword evidence="7 9" id="KW-0408">Iron</keyword>
<dbReference type="PANTHER" id="PTHR47955:SF15">
    <property type="entry name" value="CYTOCHROME P450 71A2-LIKE"/>
    <property type="match status" value="1"/>
</dbReference>
<feature type="binding site" description="axial binding residue" evidence="9">
    <location>
        <position position="439"/>
    </location>
    <ligand>
        <name>heme</name>
        <dbReference type="ChEBI" id="CHEBI:30413"/>
    </ligand>
    <ligandPart>
        <name>Fe</name>
        <dbReference type="ChEBI" id="CHEBI:18248"/>
    </ligandPart>
</feature>
<dbReference type="Gene3D" id="1.10.630.10">
    <property type="entry name" value="Cytochrome P450"/>
    <property type="match status" value="1"/>
</dbReference>
<evidence type="ECO:0000313" key="11">
    <source>
        <dbReference type="EMBL" id="ALM25791.1"/>
    </source>
</evidence>
<dbReference type="AlphaFoldDB" id="A0A0S1TNL9"/>
<comment type="subcellular location">
    <subcellularLocation>
        <location evidence="2">Membrane</location>
        <topology evidence="2">Single-pass membrane protein</topology>
    </subcellularLocation>
</comment>
<keyword evidence="4 9" id="KW-0349">Heme</keyword>
<dbReference type="PRINTS" id="PR00463">
    <property type="entry name" value="EP450I"/>
</dbReference>
<gene>
    <name evidence="11" type="primary">CYP71CS1</name>
</gene>
<evidence type="ECO:0000256" key="9">
    <source>
        <dbReference type="PIRSR" id="PIRSR602401-1"/>
    </source>
</evidence>
<dbReference type="GO" id="GO:0016114">
    <property type="term" value="P:terpenoid biosynthetic process"/>
    <property type="evidence" value="ECO:0007669"/>
    <property type="project" value="UniProtKB-ARBA"/>
</dbReference>
<accession>A0A0S1TNL9</accession>
<evidence type="ECO:0000256" key="4">
    <source>
        <dbReference type="ARBA" id="ARBA00022617"/>
    </source>
</evidence>
<dbReference type="GO" id="GO:0016712">
    <property type="term" value="F:oxidoreductase activity, acting on paired donors, with incorporation or reduction of molecular oxygen, reduced flavin or flavoprotein as one donor, and incorporation of one atom of oxygen"/>
    <property type="evidence" value="ECO:0007669"/>
    <property type="project" value="UniProtKB-ARBA"/>
</dbReference>
<dbReference type="PROSITE" id="PS00086">
    <property type="entry name" value="CYTOCHROME_P450"/>
    <property type="match status" value="1"/>
</dbReference>
<evidence type="ECO:0000256" key="2">
    <source>
        <dbReference type="ARBA" id="ARBA00004167"/>
    </source>
</evidence>
<dbReference type="Pfam" id="PF00067">
    <property type="entry name" value="p450"/>
    <property type="match status" value="1"/>
</dbReference>
<dbReference type="SUPFAM" id="SSF48264">
    <property type="entry name" value="Cytochrome P450"/>
    <property type="match status" value="1"/>
</dbReference>
<keyword evidence="8 10" id="KW-0503">Monooxygenase</keyword>
<proteinExistence type="evidence at transcript level"/>
<dbReference type="InterPro" id="IPR017972">
    <property type="entry name" value="Cyt_P450_CS"/>
</dbReference>
<dbReference type="InterPro" id="IPR002401">
    <property type="entry name" value="Cyt_P450_E_grp-I"/>
</dbReference>
<dbReference type="InterPro" id="IPR001128">
    <property type="entry name" value="Cyt_P450"/>
</dbReference>
<dbReference type="CDD" id="cd11072">
    <property type="entry name" value="CYP71-like"/>
    <property type="match status" value="1"/>
</dbReference>
<evidence type="ECO:0000256" key="6">
    <source>
        <dbReference type="ARBA" id="ARBA00023002"/>
    </source>
</evidence>
<dbReference type="PANTHER" id="PTHR47955">
    <property type="entry name" value="CYTOCHROME P450 FAMILY 71 PROTEIN"/>
    <property type="match status" value="1"/>
</dbReference>
<dbReference type="GO" id="GO:0005506">
    <property type="term" value="F:iron ion binding"/>
    <property type="evidence" value="ECO:0007669"/>
    <property type="project" value="InterPro"/>
</dbReference>
<dbReference type="InterPro" id="IPR036396">
    <property type="entry name" value="Cyt_P450_sf"/>
</dbReference>
<protein>
    <submittedName>
        <fullName evidence="11">Cytochrome P450 71CS1</fullName>
    </submittedName>
</protein>